<comment type="caution">
    <text evidence="2">The sequence shown here is derived from an EMBL/GenBank/DDBJ whole genome shotgun (WGS) entry which is preliminary data.</text>
</comment>
<dbReference type="PANTHER" id="PTHR36490:SF1">
    <property type="entry name" value="STRESS ENHANCED PROTEIN 2, CHLOROPLASTIC"/>
    <property type="match status" value="1"/>
</dbReference>
<keyword evidence="3" id="KW-1185">Reference proteome</keyword>
<feature type="transmembrane region" description="Helical" evidence="1">
    <location>
        <begin position="192"/>
        <end position="211"/>
    </location>
</feature>
<organism evidence="2 3">
    <name type="scientific">Ceratodon purpureus</name>
    <name type="common">Fire moss</name>
    <name type="synonym">Dicranum purpureum</name>
    <dbReference type="NCBI Taxonomy" id="3225"/>
    <lineage>
        <taxon>Eukaryota</taxon>
        <taxon>Viridiplantae</taxon>
        <taxon>Streptophyta</taxon>
        <taxon>Embryophyta</taxon>
        <taxon>Bryophyta</taxon>
        <taxon>Bryophytina</taxon>
        <taxon>Bryopsida</taxon>
        <taxon>Dicranidae</taxon>
        <taxon>Pseudoditrichales</taxon>
        <taxon>Ditrichaceae</taxon>
        <taxon>Ceratodon</taxon>
    </lineage>
</organism>
<sequence>MAALRVQILAAVGSASHGPAVVSRKGFTAKTVRAGNTCTLSLVLKKSGATLGQKRGSVKSSRVRLNCRASNYSLGSEENVDISDIVLNTSDMDLSSVTKALKKSSSEPAARPPKFTTLRPFGEGGAGVMSGLEGSLFELLAANIQATADLKRFETLSGRMAMMAFFVAIGVEVVTGNSVFKGIDVKELGQFAALSGVAALTAAGFAFAWRARSDVASSLSKGALKLVDAAVDNVIDGLFYDEEEKFKE</sequence>
<dbReference type="AlphaFoldDB" id="A0A8T0HU71"/>
<dbReference type="InterPro" id="IPR044971">
    <property type="entry name" value="SEP2"/>
</dbReference>
<keyword evidence="1" id="KW-1133">Transmembrane helix</keyword>
<proteinExistence type="predicted"/>
<evidence type="ECO:0000313" key="3">
    <source>
        <dbReference type="Proteomes" id="UP000822688"/>
    </source>
</evidence>
<keyword evidence="1" id="KW-0812">Transmembrane</keyword>
<evidence type="ECO:0000256" key="1">
    <source>
        <dbReference type="SAM" id="Phobius"/>
    </source>
</evidence>
<dbReference type="PANTHER" id="PTHR36490">
    <property type="entry name" value="STRESS ENHANCED PROTEIN 2, CHLOROPLASTIC"/>
    <property type="match status" value="1"/>
</dbReference>
<gene>
    <name evidence="2" type="ORF">KC19_VG250600</name>
</gene>
<reference evidence="2" key="1">
    <citation type="submission" date="2020-06" db="EMBL/GenBank/DDBJ databases">
        <title>WGS assembly of Ceratodon purpureus strain R40.</title>
        <authorList>
            <person name="Carey S.B."/>
            <person name="Jenkins J."/>
            <person name="Shu S."/>
            <person name="Lovell J.T."/>
            <person name="Sreedasyam A."/>
            <person name="Maumus F."/>
            <person name="Tiley G.P."/>
            <person name="Fernandez-Pozo N."/>
            <person name="Barry K."/>
            <person name="Chen C."/>
            <person name="Wang M."/>
            <person name="Lipzen A."/>
            <person name="Daum C."/>
            <person name="Saski C.A."/>
            <person name="Payton A.C."/>
            <person name="Mcbreen J.C."/>
            <person name="Conrad R.E."/>
            <person name="Kollar L.M."/>
            <person name="Olsson S."/>
            <person name="Huttunen S."/>
            <person name="Landis J.B."/>
            <person name="Wickett N.J."/>
            <person name="Johnson M.G."/>
            <person name="Rensing S.A."/>
            <person name="Grimwood J."/>
            <person name="Schmutz J."/>
            <person name="Mcdaniel S.F."/>
        </authorList>
    </citation>
    <scope>NUCLEOTIDE SEQUENCE</scope>
    <source>
        <strain evidence="2">R40</strain>
    </source>
</reference>
<keyword evidence="1" id="KW-0472">Membrane</keyword>
<dbReference type="Proteomes" id="UP000822688">
    <property type="component" value="Chromosome V"/>
</dbReference>
<accession>A0A8T0HU71</accession>
<evidence type="ECO:0008006" key="4">
    <source>
        <dbReference type="Google" id="ProtNLM"/>
    </source>
</evidence>
<dbReference type="SUPFAM" id="SSF103511">
    <property type="entry name" value="Chlorophyll a-b binding protein"/>
    <property type="match status" value="1"/>
</dbReference>
<dbReference type="GO" id="GO:0071486">
    <property type="term" value="P:cellular response to high light intensity"/>
    <property type="evidence" value="ECO:0007669"/>
    <property type="project" value="InterPro"/>
</dbReference>
<name>A0A8T0HU71_CERPU</name>
<dbReference type="EMBL" id="CM026426">
    <property type="protein sequence ID" value="KAG0574285.1"/>
    <property type="molecule type" value="Genomic_DNA"/>
</dbReference>
<evidence type="ECO:0000313" key="2">
    <source>
        <dbReference type="EMBL" id="KAG0574285.1"/>
    </source>
</evidence>
<feature type="transmembrane region" description="Helical" evidence="1">
    <location>
        <begin position="160"/>
        <end position="180"/>
    </location>
</feature>
<protein>
    <recommendedName>
        <fullName evidence="4">Stress enhanced protein 2</fullName>
    </recommendedName>
</protein>